<organism evidence="4 5">
    <name type="scientific">Candidatus Portnoybacteria bacterium CG11_big_fil_rev_8_21_14_0_20_44_10</name>
    <dbReference type="NCBI Taxonomy" id="1974818"/>
    <lineage>
        <taxon>Bacteria</taxon>
        <taxon>Candidatus Portnoyibacteriota</taxon>
    </lineage>
</organism>
<dbReference type="InterPro" id="IPR001279">
    <property type="entry name" value="Metallo-B-lactamas"/>
</dbReference>
<evidence type="ECO:0000256" key="1">
    <source>
        <dbReference type="ARBA" id="ARBA00022801"/>
    </source>
</evidence>
<accession>A0A2H0KRL7</accession>
<evidence type="ECO:0000313" key="5">
    <source>
        <dbReference type="Proteomes" id="UP000231550"/>
    </source>
</evidence>
<keyword evidence="1 4" id="KW-0378">Hydrolase</keyword>
<name>A0A2H0KRL7_9BACT</name>
<evidence type="ECO:0000313" key="4">
    <source>
        <dbReference type="EMBL" id="PIQ74792.1"/>
    </source>
</evidence>
<protein>
    <submittedName>
        <fullName evidence="4">MBL fold hydrolase</fullName>
    </submittedName>
</protein>
<dbReference type="GO" id="GO:0016787">
    <property type="term" value="F:hydrolase activity"/>
    <property type="evidence" value="ECO:0007669"/>
    <property type="project" value="UniProtKB-KW"/>
</dbReference>
<dbReference type="InterPro" id="IPR036866">
    <property type="entry name" value="RibonucZ/Hydroxyglut_hydro"/>
</dbReference>
<dbReference type="InterPro" id="IPR022712">
    <property type="entry name" value="Beta_Casp"/>
</dbReference>
<feature type="domain" description="Metallo-beta-lactamase" evidence="2">
    <location>
        <begin position="13"/>
        <end position="214"/>
    </location>
</feature>
<dbReference type="SUPFAM" id="SSF56281">
    <property type="entry name" value="Metallo-hydrolase/oxidoreductase"/>
    <property type="match status" value="1"/>
</dbReference>
<gene>
    <name evidence="4" type="ORF">COV85_00080</name>
</gene>
<dbReference type="EMBL" id="PCVN01000002">
    <property type="protein sequence ID" value="PIQ74792.1"/>
    <property type="molecule type" value="Genomic_DNA"/>
</dbReference>
<dbReference type="Pfam" id="PF10996">
    <property type="entry name" value="Beta-Casp"/>
    <property type="match status" value="1"/>
</dbReference>
<feature type="domain" description="Beta-Casp" evidence="3">
    <location>
        <begin position="243"/>
        <end position="368"/>
    </location>
</feature>
<dbReference type="Proteomes" id="UP000231550">
    <property type="component" value="Unassembled WGS sequence"/>
</dbReference>
<dbReference type="Pfam" id="PF07521">
    <property type="entry name" value="RMMBL"/>
    <property type="match status" value="1"/>
</dbReference>
<dbReference type="GO" id="GO:0004521">
    <property type="term" value="F:RNA endonuclease activity"/>
    <property type="evidence" value="ECO:0007669"/>
    <property type="project" value="TreeGrafter"/>
</dbReference>
<dbReference type="Gene3D" id="3.60.15.10">
    <property type="entry name" value="Ribonuclease Z/Hydroxyacylglutathione hydrolase-like"/>
    <property type="match status" value="1"/>
</dbReference>
<dbReference type="InterPro" id="IPR050698">
    <property type="entry name" value="MBL"/>
</dbReference>
<reference evidence="4 5" key="1">
    <citation type="submission" date="2017-09" db="EMBL/GenBank/DDBJ databases">
        <title>Depth-based differentiation of microbial function through sediment-hosted aquifers and enrichment of novel symbionts in the deep terrestrial subsurface.</title>
        <authorList>
            <person name="Probst A.J."/>
            <person name="Ladd B."/>
            <person name="Jarett J.K."/>
            <person name="Geller-Mcgrath D.E."/>
            <person name="Sieber C.M."/>
            <person name="Emerson J.B."/>
            <person name="Anantharaman K."/>
            <person name="Thomas B.C."/>
            <person name="Malmstrom R."/>
            <person name="Stieglmeier M."/>
            <person name="Klingl A."/>
            <person name="Woyke T."/>
            <person name="Ryan C.M."/>
            <person name="Banfield J.F."/>
        </authorList>
    </citation>
    <scope>NUCLEOTIDE SEQUENCE [LARGE SCALE GENOMIC DNA]</scope>
    <source>
        <strain evidence="4">CG11_big_fil_rev_8_21_14_0_20_44_10</strain>
    </source>
</reference>
<dbReference type="InterPro" id="IPR011108">
    <property type="entry name" value="RMMBL"/>
</dbReference>
<dbReference type="CDD" id="cd16295">
    <property type="entry name" value="TTHA0252-CPSF-like_MBL-fold"/>
    <property type="match status" value="1"/>
</dbReference>
<comment type="caution">
    <text evidence="4">The sequence shown here is derived from an EMBL/GenBank/DDBJ whole genome shotgun (WGS) entry which is preliminary data.</text>
</comment>
<sequence>MKLHFYGGAKTVTGANYLLKAQGKKILVDCGLFQGSPEQEARNYEPFPYNPETIDFVLITHAHLDHIGRLPKLLKDGFRGKIFATGPTIDFARLMLEDTERVLEEKANKADLIPLFLHSEVEETMEHFHRAEYEDVFKIAKGIEVCFRDAGHVLGSAIIELKVKVGSGTKKIVFSGDLGNDPVPFLRTPATISDVDYLLVESAYGDRRHESPEHCQRLIENAVEEIAAKKGVLIIPSFALERTQQILYHLNNLIEQHKIPQMPIFLDSPLAIKITQVYERYPQYYDAEASFLVKEGDDVFKFPGLEMTLTTAQSKKINRVPPPKIIIAGSGMSQGGRVVHHESFYLSGPNNILLIVAYQAKGTLGRRIADGAKEVEILDQKIPVRAKIEQIAAYSGHADSEQLFKWVSRTRYSLKKVFVVQGEEKPAEALAQRIKDDLGVEAMVPEAGQTVEL</sequence>
<dbReference type="PANTHER" id="PTHR11203">
    <property type="entry name" value="CLEAVAGE AND POLYADENYLATION SPECIFICITY FACTOR FAMILY MEMBER"/>
    <property type="match status" value="1"/>
</dbReference>
<evidence type="ECO:0000259" key="2">
    <source>
        <dbReference type="SMART" id="SM00849"/>
    </source>
</evidence>
<dbReference type="AlphaFoldDB" id="A0A2H0KRL7"/>
<dbReference type="Pfam" id="PF00753">
    <property type="entry name" value="Lactamase_B"/>
    <property type="match status" value="1"/>
</dbReference>
<evidence type="ECO:0000259" key="3">
    <source>
        <dbReference type="SMART" id="SM01027"/>
    </source>
</evidence>
<dbReference type="SMART" id="SM01027">
    <property type="entry name" value="Beta-Casp"/>
    <property type="match status" value="1"/>
</dbReference>
<dbReference type="Gene3D" id="3.40.50.10890">
    <property type="match status" value="1"/>
</dbReference>
<dbReference type="SMART" id="SM00849">
    <property type="entry name" value="Lactamase_B"/>
    <property type="match status" value="1"/>
</dbReference>
<proteinExistence type="predicted"/>
<dbReference type="PANTHER" id="PTHR11203:SF37">
    <property type="entry name" value="INTEGRATOR COMPLEX SUBUNIT 11"/>
    <property type="match status" value="1"/>
</dbReference>